<keyword evidence="3" id="KW-1185">Reference proteome</keyword>
<evidence type="ECO:0000256" key="1">
    <source>
        <dbReference type="SAM" id="SignalP"/>
    </source>
</evidence>
<feature type="signal peptide" evidence="1">
    <location>
        <begin position="1"/>
        <end position="28"/>
    </location>
</feature>
<evidence type="ECO:0000313" key="2">
    <source>
        <dbReference type="EMBL" id="MDA0138681.1"/>
    </source>
</evidence>
<dbReference type="Proteomes" id="UP001147700">
    <property type="component" value="Unassembled WGS sequence"/>
</dbReference>
<proteinExistence type="predicted"/>
<reference evidence="2" key="1">
    <citation type="submission" date="2022-10" db="EMBL/GenBank/DDBJ databases">
        <title>The WGS of Solirubrobacter sp. CPCC 204708.</title>
        <authorList>
            <person name="Jiang Z."/>
        </authorList>
    </citation>
    <scope>NUCLEOTIDE SEQUENCE</scope>
    <source>
        <strain evidence="2">CPCC 204708</strain>
    </source>
</reference>
<dbReference type="Pfam" id="PF08309">
    <property type="entry name" value="LVIVD"/>
    <property type="match status" value="1"/>
</dbReference>
<sequence>MGRGFKSVLAGAGALAAVALFAPASAVAHPCAGANAKAATSFLSLNNALWAGVHRPDFAHECGGEGGPVASPASKSMAAVAAAAALEDPTLEQVASEFEYTPNMTPVGYSPNVIPYLPVPYNSDLAFQGDYAYMGTNDGFVVIDIKDPAKPKQVHLNKSCTTSQGDVVVYGNILVRSWDSAVRASGATTQSCGGTLVGVGFEGVHIFDITDPTNPVMVDVGNDPSNGKQGLRFSVNDVPRLGCGSHTATAVPAPQFDALYIYNGGSSGTCTWMDVLKIKLSDPTQASYVKQAPAGRQCHDNTVFLNGANSLASCAGGNGITLFKFDATIDPTLPGGIENPVQLWSKNMNASGGHSAAFSYDGKTVVFGHEPGGGVVANCQAGSSAHFKSLFILNAETGDQISTVPMPRVQNETENCTWHNFNTVPTKGGNYLVSGNYQAGINVIDFSQPAAPKVIAYADPKPLPWSSTYGDDGYPDGGDWSTYWYNGKIYEADIYRGLLVWDLDNAFTDRANTVAYSNPQTQIGAIAADNAAPTIASTNEGVGYAIGSTVPAAFTCADEDLGVDSCTASVTTLDTSSFGPASYTVTAVDKAGNTTTKTVNYTVTAETQSSASGSVAPALALSLGTAPSFEPFVPGVAQVYEASTMANVISTAGDATLTVTDPSTTNTGHLVNGAFVLPQPLQGLGVVKTYTGPVSNDKPTITFKQPIGDKDALRTGTYSKTLTFTLSTTNP</sequence>
<accession>A0ABT4RK16</accession>
<protein>
    <recommendedName>
        <fullName evidence="4">HYR domain-containing protein</fullName>
    </recommendedName>
</protein>
<comment type="caution">
    <text evidence="2">The sequence shown here is derived from an EMBL/GenBank/DDBJ whole genome shotgun (WGS) entry which is preliminary data.</text>
</comment>
<dbReference type="SUPFAM" id="SSF50998">
    <property type="entry name" value="Quinoprotein alcohol dehydrogenase-like"/>
    <property type="match status" value="1"/>
</dbReference>
<evidence type="ECO:0008006" key="4">
    <source>
        <dbReference type="Google" id="ProtNLM"/>
    </source>
</evidence>
<keyword evidence="1" id="KW-0732">Signal</keyword>
<name>A0ABT4RK16_9ACTN</name>
<dbReference type="InterPro" id="IPR011047">
    <property type="entry name" value="Quinoprotein_ADH-like_sf"/>
</dbReference>
<feature type="chain" id="PRO_5046743010" description="HYR domain-containing protein" evidence="1">
    <location>
        <begin position="29"/>
        <end position="731"/>
    </location>
</feature>
<organism evidence="2 3">
    <name type="scientific">Solirubrobacter deserti</name>
    <dbReference type="NCBI Taxonomy" id="2282478"/>
    <lineage>
        <taxon>Bacteria</taxon>
        <taxon>Bacillati</taxon>
        <taxon>Actinomycetota</taxon>
        <taxon>Thermoleophilia</taxon>
        <taxon>Solirubrobacterales</taxon>
        <taxon>Solirubrobacteraceae</taxon>
        <taxon>Solirubrobacter</taxon>
    </lineage>
</organism>
<dbReference type="Gene3D" id="2.130.10.10">
    <property type="entry name" value="YVTN repeat-like/Quinoprotein amine dehydrogenase"/>
    <property type="match status" value="1"/>
</dbReference>
<evidence type="ECO:0000313" key="3">
    <source>
        <dbReference type="Proteomes" id="UP001147700"/>
    </source>
</evidence>
<gene>
    <name evidence="2" type="ORF">OJ962_14350</name>
</gene>
<dbReference type="InterPro" id="IPR013211">
    <property type="entry name" value="LVIVD"/>
</dbReference>
<dbReference type="EMBL" id="JAPCID010000018">
    <property type="protein sequence ID" value="MDA0138681.1"/>
    <property type="molecule type" value="Genomic_DNA"/>
</dbReference>
<dbReference type="InterPro" id="IPR015943">
    <property type="entry name" value="WD40/YVTN_repeat-like_dom_sf"/>
</dbReference>
<dbReference type="RefSeq" id="WP_202957454.1">
    <property type="nucleotide sequence ID" value="NZ_JAPCID010000018.1"/>
</dbReference>